<gene>
    <name evidence="1" type="ORF">SAMN05444583_10790</name>
</gene>
<organism evidence="1 2">
    <name type="scientific">Rhodococcus maanshanensis</name>
    <dbReference type="NCBI Taxonomy" id="183556"/>
    <lineage>
        <taxon>Bacteria</taxon>
        <taxon>Bacillati</taxon>
        <taxon>Actinomycetota</taxon>
        <taxon>Actinomycetes</taxon>
        <taxon>Mycobacteriales</taxon>
        <taxon>Nocardiaceae</taxon>
        <taxon>Rhodococcus</taxon>
    </lineage>
</organism>
<accession>A0A1H7NMX2</accession>
<protein>
    <submittedName>
        <fullName evidence="1">Uncharacterized protein</fullName>
    </submittedName>
</protein>
<dbReference type="Proteomes" id="UP000198677">
    <property type="component" value="Unassembled WGS sequence"/>
</dbReference>
<keyword evidence="2" id="KW-1185">Reference proteome</keyword>
<sequence length="48" mass="5425">MAKWVSLPIKPGITPKRERYGGSDRYLIKRASRKAIPQVEPESPSVCK</sequence>
<reference evidence="2" key="1">
    <citation type="submission" date="2016-10" db="EMBL/GenBank/DDBJ databases">
        <authorList>
            <person name="Varghese N."/>
            <person name="Submissions S."/>
        </authorList>
    </citation>
    <scope>NUCLEOTIDE SEQUENCE [LARGE SCALE GENOMIC DNA]</scope>
    <source>
        <strain evidence="2">DSM 44675</strain>
    </source>
</reference>
<evidence type="ECO:0000313" key="1">
    <source>
        <dbReference type="EMBL" id="SEL24862.1"/>
    </source>
</evidence>
<dbReference type="EMBL" id="FOAW01000007">
    <property type="protein sequence ID" value="SEL24862.1"/>
    <property type="molecule type" value="Genomic_DNA"/>
</dbReference>
<dbReference type="AlphaFoldDB" id="A0A1H7NMX2"/>
<name>A0A1H7NMX2_9NOCA</name>
<proteinExistence type="predicted"/>
<evidence type="ECO:0000313" key="2">
    <source>
        <dbReference type="Proteomes" id="UP000198677"/>
    </source>
</evidence>